<gene>
    <name evidence="2" type="ORF">LCGC14_2323720</name>
</gene>
<feature type="compositionally biased region" description="Basic and acidic residues" evidence="1">
    <location>
        <begin position="154"/>
        <end position="181"/>
    </location>
</feature>
<proteinExistence type="predicted"/>
<protein>
    <submittedName>
        <fullName evidence="2">Uncharacterized protein</fullName>
    </submittedName>
</protein>
<reference evidence="2" key="1">
    <citation type="journal article" date="2015" name="Nature">
        <title>Complex archaea that bridge the gap between prokaryotes and eukaryotes.</title>
        <authorList>
            <person name="Spang A."/>
            <person name="Saw J.H."/>
            <person name="Jorgensen S.L."/>
            <person name="Zaremba-Niedzwiedzka K."/>
            <person name="Martijn J."/>
            <person name="Lind A.E."/>
            <person name="van Eijk R."/>
            <person name="Schleper C."/>
            <person name="Guy L."/>
            <person name="Ettema T.J."/>
        </authorList>
    </citation>
    <scope>NUCLEOTIDE SEQUENCE</scope>
</reference>
<dbReference type="AlphaFoldDB" id="A0A0F9D4L7"/>
<evidence type="ECO:0000313" key="2">
    <source>
        <dbReference type="EMBL" id="KKL48616.1"/>
    </source>
</evidence>
<feature type="region of interest" description="Disordered" evidence="1">
    <location>
        <begin position="150"/>
        <end position="181"/>
    </location>
</feature>
<organism evidence="2">
    <name type="scientific">marine sediment metagenome</name>
    <dbReference type="NCBI Taxonomy" id="412755"/>
    <lineage>
        <taxon>unclassified sequences</taxon>
        <taxon>metagenomes</taxon>
        <taxon>ecological metagenomes</taxon>
    </lineage>
</organism>
<name>A0A0F9D4L7_9ZZZZ</name>
<sequence>MNPNIGKEAHKGGPKTEVGKFMASIGAFKESKTNTRPVPKKLAKLYLWFQGKTTKNINFLLELQNLYEVLKYYQIETISKKILSHEELSKKDFDALKLLKDTLVESNKIKYGDKKIIENVVSVKDVRAAIFSENLSTKKIVNAEVIEDEPVSQDLDRSGRGERTGLKDGKDKDDNKSPTGS</sequence>
<dbReference type="EMBL" id="LAZR01033256">
    <property type="protein sequence ID" value="KKL48616.1"/>
    <property type="molecule type" value="Genomic_DNA"/>
</dbReference>
<comment type="caution">
    <text evidence="2">The sequence shown here is derived from an EMBL/GenBank/DDBJ whole genome shotgun (WGS) entry which is preliminary data.</text>
</comment>
<accession>A0A0F9D4L7</accession>
<evidence type="ECO:0000256" key="1">
    <source>
        <dbReference type="SAM" id="MobiDB-lite"/>
    </source>
</evidence>